<dbReference type="GO" id="GO:0004497">
    <property type="term" value="F:monooxygenase activity"/>
    <property type="evidence" value="ECO:0007669"/>
    <property type="project" value="UniProtKB-KW"/>
</dbReference>
<dbReference type="SUPFAM" id="SSF48264">
    <property type="entry name" value="Cytochrome P450"/>
    <property type="match status" value="1"/>
</dbReference>
<dbReference type="AlphaFoldDB" id="A0A166A0L4"/>
<keyword evidence="4 11" id="KW-0812">Transmembrane</keyword>
<dbReference type="PANTHER" id="PTHR24282">
    <property type="entry name" value="CYTOCHROME P450 FAMILY MEMBER"/>
    <property type="match status" value="1"/>
</dbReference>
<dbReference type="GO" id="GO:0005506">
    <property type="term" value="F:iron ion binding"/>
    <property type="evidence" value="ECO:0007669"/>
    <property type="project" value="InterPro"/>
</dbReference>
<keyword evidence="8" id="KW-0408">Iron</keyword>
<dbReference type="EMBL" id="LNRQ01000003">
    <property type="protein sequence ID" value="KZN00617.1"/>
    <property type="molecule type" value="Genomic_DNA"/>
</dbReference>
<keyword evidence="5" id="KW-0479">Metal-binding</keyword>
<evidence type="ECO:0000256" key="11">
    <source>
        <dbReference type="SAM" id="Phobius"/>
    </source>
</evidence>
<comment type="subcellular location">
    <subcellularLocation>
        <location evidence="1">Membrane</location>
    </subcellularLocation>
</comment>
<dbReference type="GO" id="GO:0016705">
    <property type="term" value="F:oxidoreductase activity, acting on paired donors, with incorporation or reduction of molecular oxygen"/>
    <property type="evidence" value="ECO:0007669"/>
    <property type="project" value="InterPro"/>
</dbReference>
<evidence type="ECO:0000256" key="9">
    <source>
        <dbReference type="ARBA" id="ARBA00023033"/>
    </source>
</evidence>
<keyword evidence="6 11" id="KW-1133">Transmembrane helix</keyword>
<organism evidence="12">
    <name type="scientific">Daucus carota subsp. sativus</name>
    <name type="common">Carrot</name>
    <dbReference type="NCBI Taxonomy" id="79200"/>
    <lineage>
        <taxon>Eukaryota</taxon>
        <taxon>Viridiplantae</taxon>
        <taxon>Streptophyta</taxon>
        <taxon>Embryophyta</taxon>
        <taxon>Tracheophyta</taxon>
        <taxon>Spermatophyta</taxon>
        <taxon>Magnoliopsida</taxon>
        <taxon>eudicotyledons</taxon>
        <taxon>Gunneridae</taxon>
        <taxon>Pentapetalae</taxon>
        <taxon>asterids</taxon>
        <taxon>campanulids</taxon>
        <taxon>Apiales</taxon>
        <taxon>Apiaceae</taxon>
        <taxon>Apioideae</taxon>
        <taxon>Scandiceae</taxon>
        <taxon>Daucinae</taxon>
        <taxon>Daucus</taxon>
        <taxon>Daucus sect. Daucus</taxon>
    </lineage>
</organism>
<dbReference type="GO" id="GO:0016020">
    <property type="term" value="C:membrane"/>
    <property type="evidence" value="ECO:0007669"/>
    <property type="project" value="UniProtKB-SubCell"/>
</dbReference>
<dbReference type="Gene3D" id="1.10.630.10">
    <property type="entry name" value="Cytochrome P450"/>
    <property type="match status" value="1"/>
</dbReference>
<evidence type="ECO:0000256" key="2">
    <source>
        <dbReference type="ARBA" id="ARBA00010617"/>
    </source>
</evidence>
<dbReference type="InterPro" id="IPR050665">
    <property type="entry name" value="Cytochrome_P450_Monooxygen"/>
</dbReference>
<evidence type="ECO:0000256" key="10">
    <source>
        <dbReference type="ARBA" id="ARBA00023136"/>
    </source>
</evidence>
<comment type="similarity">
    <text evidence="2">Belongs to the cytochrome P450 family.</text>
</comment>
<reference evidence="12" key="1">
    <citation type="journal article" date="2016" name="Nat. Genet.">
        <title>A high-quality carrot genome assembly provides new insights into carotenoid accumulation and asterid genome evolution.</title>
        <authorList>
            <person name="Iorizzo M."/>
            <person name="Ellison S."/>
            <person name="Senalik D."/>
            <person name="Zeng P."/>
            <person name="Satapoomin P."/>
            <person name="Huang J."/>
            <person name="Bowman M."/>
            <person name="Iovene M."/>
            <person name="Sanseverino W."/>
            <person name="Cavagnaro P."/>
            <person name="Yildiz M."/>
            <person name="Macko-Podgorni A."/>
            <person name="Moranska E."/>
            <person name="Grzebelus E."/>
            <person name="Grzebelus D."/>
            <person name="Ashrafi H."/>
            <person name="Zheng Z."/>
            <person name="Cheng S."/>
            <person name="Spooner D."/>
            <person name="Van Deynze A."/>
            <person name="Simon P."/>
        </authorList>
    </citation>
    <scope>NUCLEOTIDE SEQUENCE [LARGE SCALE GENOMIC DNA]</scope>
    <source>
        <tissue evidence="12">Leaf</tissue>
    </source>
</reference>
<dbReference type="Gramene" id="KZN00617">
    <property type="protein sequence ID" value="KZN00617"/>
    <property type="gene ID" value="DCAR_009371"/>
</dbReference>
<keyword evidence="10 11" id="KW-0472">Membrane</keyword>
<evidence type="ECO:0000256" key="4">
    <source>
        <dbReference type="ARBA" id="ARBA00022692"/>
    </source>
</evidence>
<comment type="caution">
    <text evidence="12">The sequence shown here is derived from an EMBL/GenBank/DDBJ whole genome shotgun (WGS) entry which is preliminary data.</text>
</comment>
<dbReference type="GO" id="GO:0020037">
    <property type="term" value="F:heme binding"/>
    <property type="evidence" value="ECO:0007669"/>
    <property type="project" value="InterPro"/>
</dbReference>
<protein>
    <submittedName>
        <fullName evidence="12">Uncharacterized protein</fullName>
    </submittedName>
</protein>
<keyword evidence="3" id="KW-0349">Heme</keyword>
<accession>A0A166A0L4</accession>
<sequence>MGVHWVFSDIKLALAMSLLSVVLKICLQLWILPNITYLRIKRNGLSGPSPRFPLGNITDMVAHSKKNDDPSSSSCDSNIMSHHIHSKVFPYFAQWQQSHGKVFVSWLGTKPFLYIADPEFLKQMSSAVKGTSWGQPSVFRNDQMPMFGTYGLTMVEGDVWVRHRSVLTPAFSPPNIKALRSLMVMVTNEMLDRWTSIIKSGQQELDIE</sequence>
<evidence type="ECO:0000256" key="7">
    <source>
        <dbReference type="ARBA" id="ARBA00023002"/>
    </source>
</evidence>
<evidence type="ECO:0000256" key="6">
    <source>
        <dbReference type="ARBA" id="ARBA00022989"/>
    </source>
</evidence>
<evidence type="ECO:0000256" key="1">
    <source>
        <dbReference type="ARBA" id="ARBA00004370"/>
    </source>
</evidence>
<dbReference type="OMA" id="DSNIMSH"/>
<name>A0A166A0L4_DAUCS</name>
<gene>
    <name evidence="12" type="ORF">DCAR_009371</name>
</gene>
<keyword evidence="7" id="KW-0560">Oxidoreductase</keyword>
<proteinExistence type="inferred from homology"/>
<evidence type="ECO:0000256" key="3">
    <source>
        <dbReference type="ARBA" id="ARBA00022617"/>
    </source>
</evidence>
<keyword evidence="9" id="KW-0503">Monooxygenase</keyword>
<dbReference type="Pfam" id="PF00067">
    <property type="entry name" value="p450"/>
    <property type="match status" value="1"/>
</dbReference>
<dbReference type="InterPro" id="IPR001128">
    <property type="entry name" value="Cyt_P450"/>
</dbReference>
<evidence type="ECO:0000313" key="12">
    <source>
        <dbReference type="EMBL" id="KZN00617.1"/>
    </source>
</evidence>
<dbReference type="PANTHER" id="PTHR24282:SF15">
    <property type="entry name" value="CYTOCHROME P450, FAMILY 715, SUBFAMILY A, POLYPEPTIDE 1"/>
    <property type="match status" value="1"/>
</dbReference>
<evidence type="ECO:0000256" key="5">
    <source>
        <dbReference type="ARBA" id="ARBA00022723"/>
    </source>
</evidence>
<dbReference type="InterPro" id="IPR036396">
    <property type="entry name" value="Cyt_P450_sf"/>
</dbReference>
<evidence type="ECO:0000256" key="8">
    <source>
        <dbReference type="ARBA" id="ARBA00023004"/>
    </source>
</evidence>
<feature type="transmembrane region" description="Helical" evidence="11">
    <location>
        <begin position="12"/>
        <end position="32"/>
    </location>
</feature>